<proteinExistence type="predicted"/>
<dbReference type="Proteomes" id="UP000790377">
    <property type="component" value="Unassembled WGS sequence"/>
</dbReference>
<dbReference type="EMBL" id="MU267996">
    <property type="protein sequence ID" value="KAH7906609.1"/>
    <property type="molecule type" value="Genomic_DNA"/>
</dbReference>
<reference evidence="1" key="1">
    <citation type="journal article" date="2021" name="New Phytol.">
        <title>Evolutionary innovations through gain and loss of genes in the ectomycorrhizal Boletales.</title>
        <authorList>
            <person name="Wu G."/>
            <person name="Miyauchi S."/>
            <person name="Morin E."/>
            <person name="Kuo A."/>
            <person name="Drula E."/>
            <person name="Varga T."/>
            <person name="Kohler A."/>
            <person name="Feng B."/>
            <person name="Cao Y."/>
            <person name="Lipzen A."/>
            <person name="Daum C."/>
            <person name="Hundley H."/>
            <person name="Pangilinan J."/>
            <person name="Johnson J."/>
            <person name="Barry K."/>
            <person name="LaButti K."/>
            <person name="Ng V."/>
            <person name="Ahrendt S."/>
            <person name="Min B."/>
            <person name="Choi I.G."/>
            <person name="Park H."/>
            <person name="Plett J.M."/>
            <person name="Magnuson J."/>
            <person name="Spatafora J.W."/>
            <person name="Nagy L.G."/>
            <person name="Henrissat B."/>
            <person name="Grigoriev I.V."/>
            <person name="Yang Z.L."/>
            <person name="Xu J."/>
            <person name="Martin F.M."/>
        </authorList>
    </citation>
    <scope>NUCLEOTIDE SEQUENCE</scope>
    <source>
        <strain evidence="1">ATCC 28755</strain>
    </source>
</reference>
<organism evidence="1 2">
    <name type="scientific">Hygrophoropsis aurantiaca</name>
    <dbReference type="NCBI Taxonomy" id="72124"/>
    <lineage>
        <taxon>Eukaryota</taxon>
        <taxon>Fungi</taxon>
        <taxon>Dikarya</taxon>
        <taxon>Basidiomycota</taxon>
        <taxon>Agaricomycotina</taxon>
        <taxon>Agaricomycetes</taxon>
        <taxon>Agaricomycetidae</taxon>
        <taxon>Boletales</taxon>
        <taxon>Coniophorineae</taxon>
        <taxon>Hygrophoropsidaceae</taxon>
        <taxon>Hygrophoropsis</taxon>
    </lineage>
</organism>
<accession>A0ACB7ZZL3</accession>
<gene>
    <name evidence="1" type="ORF">BJ138DRAFT_1183003</name>
</gene>
<evidence type="ECO:0000313" key="2">
    <source>
        <dbReference type="Proteomes" id="UP000790377"/>
    </source>
</evidence>
<evidence type="ECO:0000313" key="1">
    <source>
        <dbReference type="EMBL" id="KAH7906609.1"/>
    </source>
</evidence>
<sequence length="498" mass="51460">MPTSLLALEHALYLVLSSSLASAYSFTFTSQPQQCGTLSLDIQGSGQPPYSVLIIPYGPTPLPNNIEARTIVNQPFSGDSSSVSFQLKFPANSQFVAVTPVVMDSVYSGSGVELILTMRSLCPQVSDSSGFGSGGTSVAATVMGSSDSSCFDATKNVAPDFPFNIYPTNQVVQCNASRLWWDPSEVQGNPTFQGVIPGGDSFAIPSSSITQVANEGTGFSWTPNVRAGSTLLIVAGDNRGLGTGGSEPYNVASGIYPDNSCLSNNSPSSTAGPPAGGSYATNASGSTTGGSGGSSTNVGAIVGGVIGGLAVLLIIALVGLYFIRRRTSSQPHTKERPVDLLQGDPDDDAQSPGELPHYYRPEPFLATAPTEISSAYAQEDGGAGSVYRAGTPSYTYGQGSRYGNSDRRHSGTTSYTDLRSGTTSPDFDAPGVIGAGGASSTGMTSSRKSGMPPRQLRPVNIIQHDDAGAPNEAEEGEGEQPETIELPPAYTNLKKAPS</sequence>
<protein>
    <submittedName>
        <fullName evidence="1">Uncharacterized protein</fullName>
    </submittedName>
</protein>
<name>A0ACB7ZZL3_9AGAM</name>
<keyword evidence="2" id="KW-1185">Reference proteome</keyword>
<comment type="caution">
    <text evidence="1">The sequence shown here is derived from an EMBL/GenBank/DDBJ whole genome shotgun (WGS) entry which is preliminary data.</text>
</comment>